<dbReference type="AlphaFoldDB" id="A0A4R9AKG8"/>
<name>A0A4R9AKG8_9MICO</name>
<sequence>MSTNRGQVHFYPVYIQGSIEIDCLYLEGINMPKAAGGTQVVRTNNAASVVHDLIVRNVRISQTQNDGYLVHQNAITIDRLTMSGITQIGGSALYVQPSGSTPVCRVSLSDSYTSANSMAELSGPSEWSFGPRVVANVGYQVFLVQYLAATMIIGGSGITNPNEKTVFAGGANPWPPSAPDRLALPATSASSQR</sequence>
<keyword evidence="3" id="KW-1185">Reference proteome</keyword>
<evidence type="ECO:0000313" key="2">
    <source>
        <dbReference type="EMBL" id="TFD63779.1"/>
    </source>
</evidence>
<evidence type="ECO:0000256" key="1">
    <source>
        <dbReference type="SAM" id="MobiDB-lite"/>
    </source>
</evidence>
<organism evidence="2 3">
    <name type="scientific">Cryobacterium ruanii</name>
    <dbReference type="NCBI Taxonomy" id="1259197"/>
    <lineage>
        <taxon>Bacteria</taxon>
        <taxon>Bacillati</taxon>
        <taxon>Actinomycetota</taxon>
        <taxon>Actinomycetes</taxon>
        <taxon>Micrococcales</taxon>
        <taxon>Microbacteriaceae</taxon>
        <taxon>Cryobacterium</taxon>
    </lineage>
</organism>
<accession>A0A4R9AKG8</accession>
<gene>
    <name evidence="2" type="ORF">E3T47_13350</name>
</gene>
<reference evidence="2 3" key="1">
    <citation type="submission" date="2019-03" db="EMBL/GenBank/DDBJ databases">
        <title>Genomics of glacier-inhabiting Cryobacterium strains.</title>
        <authorList>
            <person name="Liu Q."/>
            <person name="Xin Y.-H."/>
        </authorList>
    </citation>
    <scope>NUCLEOTIDE SEQUENCE [LARGE SCALE GENOMIC DNA]</scope>
    <source>
        <strain evidence="2 3">Sr36</strain>
    </source>
</reference>
<evidence type="ECO:0000313" key="3">
    <source>
        <dbReference type="Proteomes" id="UP000298154"/>
    </source>
</evidence>
<comment type="caution">
    <text evidence="2">The sequence shown here is derived from an EMBL/GenBank/DDBJ whole genome shotgun (WGS) entry which is preliminary data.</text>
</comment>
<proteinExistence type="predicted"/>
<dbReference type="EMBL" id="SOHK01000018">
    <property type="protein sequence ID" value="TFD63779.1"/>
    <property type="molecule type" value="Genomic_DNA"/>
</dbReference>
<protein>
    <submittedName>
        <fullName evidence="2">Uncharacterized protein</fullName>
    </submittedName>
</protein>
<feature type="region of interest" description="Disordered" evidence="1">
    <location>
        <begin position="174"/>
        <end position="193"/>
    </location>
</feature>
<dbReference type="Proteomes" id="UP000298154">
    <property type="component" value="Unassembled WGS sequence"/>
</dbReference>